<comment type="caution">
    <text evidence="1">Lacks conserved residue(s) required for the propagation of feature annotation.</text>
</comment>
<reference evidence="3 4" key="1">
    <citation type="journal article" date="2012" name="PLoS Pathog.">
        <title>Diverse lifestyles and strategies of plant pathogenesis encoded in the genomes of eighteen Dothideomycetes fungi.</title>
        <authorList>
            <person name="Ohm R.A."/>
            <person name="Feau N."/>
            <person name="Henrissat B."/>
            <person name="Schoch C.L."/>
            <person name="Horwitz B.A."/>
            <person name="Barry K.W."/>
            <person name="Condon B.J."/>
            <person name="Copeland A.C."/>
            <person name="Dhillon B."/>
            <person name="Glaser F."/>
            <person name="Hesse C.N."/>
            <person name="Kosti I."/>
            <person name="LaButti K."/>
            <person name="Lindquist E.A."/>
            <person name="Lucas S."/>
            <person name="Salamov A.A."/>
            <person name="Bradshaw R.E."/>
            <person name="Ciuffetti L."/>
            <person name="Hamelin R.C."/>
            <person name="Kema G.H.J."/>
            <person name="Lawrence C."/>
            <person name="Scott J.A."/>
            <person name="Spatafora J.W."/>
            <person name="Turgeon B.G."/>
            <person name="de Wit P.J.G.M."/>
            <person name="Zhong S."/>
            <person name="Goodwin S.B."/>
            <person name="Grigoriev I.V."/>
        </authorList>
    </citation>
    <scope>NUCLEOTIDE SEQUENCE [LARGE SCALE GENOMIC DNA]</scope>
    <source>
        <strain evidence="4">C5 / ATCC 48332 / race O</strain>
    </source>
</reference>
<dbReference type="Proteomes" id="UP000016936">
    <property type="component" value="Unassembled WGS sequence"/>
</dbReference>
<dbReference type="Pfam" id="PF14765">
    <property type="entry name" value="PS-DH"/>
    <property type="match status" value="1"/>
</dbReference>
<keyword evidence="4" id="KW-1185">Reference proteome</keyword>
<gene>
    <name evidence="3" type="ORF">COCHEDRAFT_1218712</name>
</gene>
<dbReference type="eggNOG" id="KOG1202">
    <property type="taxonomic scope" value="Eukaryota"/>
</dbReference>
<dbReference type="InterPro" id="IPR042104">
    <property type="entry name" value="PKS_dehydratase_sf"/>
</dbReference>
<dbReference type="Gene3D" id="3.10.129.110">
    <property type="entry name" value="Polyketide synthase dehydratase"/>
    <property type="match status" value="1"/>
</dbReference>
<dbReference type="InterPro" id="IPR049900">
    <property type="entry name" value="PKS_mFAS_DH"/>
</dbReference>
<dbReference type="PROSITE" id="PS52019">
    <property type="entry name" value="PKS_MFAS_DH"/>
    <property type="match status" value="1"/>
</dbReference>
<feature type="region of interest" description="C-terminal hotdog fold" evidence="1">
    <location>
        <begin position="91"/>
        <end position="218"/>
    </location>
</feature>
<evidence type="ECO:0000256" key="1">
    <source>
        <dbReference type="PROSITE-ProRule" id="PRU01363"/>
    </source>
</evidence>
<name>M2SMF7_COCH5</name>
<evidence type="ECO:0000259" key="2">
    <source>
        <dbReference type="PROSITE" id="PS52019"/>
    </source>
</evidence>
<dbReference type="EMBL" id="KB445585">
    <property type="protein sequence ID" value="EMD86515.1"/>
    <property type="molecule type" value="Genomic_DNA"/>
</dbReference>
<dbReference type="InterPro" id="IPR049551">
    <property type="entry name" value="PKS_DH_C"/>
</dbReference>
<evidence type="ECO:0000313" key="4">
    <source>
        <dbReference type="Proteomes" id="UP000016936"/>
    </source>
</evidence>
<accession>M2SMF7</accession>
<dbReference type="STRING" id="701091.M2SMF7"/>
<reference evidence="4" key="2">
    <citation type="journal article" date="2013" name="PLoS Genet.">
        <title>Comparative genome structure, secondary metabolite, and effector coding capacity across Cochliobolus pathogens.</title>
        <authorList>
            <person name="Condon B.J."/>
            <person name="Leng Y."/>
            <person name="Wu D."/>
            <person name="Bushley K.E."/>
            <person name="Ohm R.A."/>
            <person name="Otillar R."/>
            <person name="Martin J."/>
            <person name="Schackwitz W."/>
            <person name="Grimwood J."/>
            <person name="MohdZainudin N."/>
            <person name="Xue C."/>
            <person name="Wang R."/>
            <person name="Manning V.A."/>
            <person name="Dhillon B."/>
            <person name="Tu Z.J."/>
            <person name="Steffenson B.J."/>
            <person name="Salamov A."/>
            <person name="Sun H."/>
            <person name="Lowry S."/>
            <person name="LaButti K."/>
            <person name="Han J."/>
            <person name="Copeland A."/>
            <person name="Lindquist E."/>
            <person name="Barry K."/>
            <person name="Schmutz J."/>
            <person name="Baker S.E."/>
            <person name="Ciuffetti L.M."/>
            <person name="Grigoriev I.V."/>
            <person name="Zhong S."/>
            <person name="Turgeon B.G."/>
        </authorList>
    </citation>
    <scope>NUCLEOTIDE SEQUENCE [LARGE SCALE GENOMIC DNA]</scope>
    <source>
        <strain evidence="4">C5 / ATCC 48332 / race O</strain>
    </source>
</reference>
<evidence type="ECO:0000313" key="3">
    <source>
        <dbReference type="EMBL" id="EMD86515.1"/>
    </source>
</evidence>
<protein>
    <recommendedName>
        <fullName evidence="2">PKS/mFAS DH domain-containing protein</fullName>
    </recommendedName>
</protein>
<feature type="domain" description="PKS/mFAS DH" evidence="2">
    <location>
        <begin position="1"/>
        <end position="218"/>
    </location>
</feature>
<organism evidence="3 4">
    <name type="scientific">Cochliobolus heterostrophus (strain C5 / ATCC 48332 / race O)</name>
    <name type="common">Southern corn leaf blight fungus</name>
    <name type="synonym">Bipolaris maydis</name>
    <dbReference type="NCBI Taxonomy" id="701091"/>
    <lineage>
        <taxon>Eukaryota</taxon>
        <taxon>Fungi</taxon>
        <taxon>Dikarya</taxon>
        <taxon>Ascomycota</taxon>
        <taxon>Pezizomycotina</taxon>
        <taxon>Dothideomycetes</taxon>
        <taxon>Pleosporomycetidae</taxon>
        <taxon>Pleosporales</taxon>
        <taxon>Pleosporineae</taxon>
        <taxon>Pleosporaceae</taxon>
        <taxon>Bipolaris</taxon>
    </lineage>
</organism>
<dbReference type="HOGENOM" id="CLU_1266763_0_0_1"/>
<sequence length="218" mass="24162">MSEKPREINSFTFRDITIQQASVTPDDDSGIEVLLNMHPSRINVDSAGSQWWDFNVSSISFESHRKNHMTGSIATNSDARSAVAKKVPNLPQRASGGLWNQALKKVGFAYGPTFQDMDNIKLDGSTYFAHASTNIKPAVMKDESRHTLHSAILDSCLQLMIVAIWAGRASAMQFGAVPVRAEEITVWKPKTADLTEDARATIFSWIDPRGQRLFNAHS</sequence>
<dbReference type="AlphaFoldDB" id="M2SMF7"/>
<feature type="region of interest" description="N-terminal hotdog fold" evidence="1">
    <location>
        <begin position="1"/>
        <end position="80"/>
    </location>
</feature>
<proteinExistence type="predicted"/>